<dbReference type="GO" id="GO:0016874">
    <property type="term" value="F:ligase activity"/>
    <property type="evidence" value="ECO:0007669"/>
    <property type="project" value="UniProtKB-KW"/>
</dbReference>
<organism evidence="3 4">
    <name type="scientific">Thalassospira tepidiphila MCCC 1A03514</name>
    <dbReference type="NCBI Taxonomy" id="1177930"/>
    <lineage>
        <taxon>Bacteria</taxon>
        <taxon>Pseudomonadati</taxon>
        <taxon>Pseudomonadota</taxon>
        <taxon>Alphaproteobacteria</taxon>
        <taxon>Rhodospirillales</taxon>
        <taxon>Thalassospiraceae</taxon>
        <taxon>Thalassospira</taxon>
    </lineage>
</organism>
<dbReference type="Gene3D" id="3.40.50.620">
    <property type="entry name" value="HUPs"/>
    <property type="match status" value="1"/>
</dbReference>
<keyword evidence="1" id="KW-0436">Ligase</keyword>
<dbReference type="InterPro" id="IPR022310">
    <property type="entry name" value="NAD/GMP_synthase"/>
</dbReference>
<name>A0A853L476_9PROT</name>
<dbReference type="EMBL" id="JPVZ01000001">
    <property type="protein sequence ID" value="OAZ11914.1"/>
    <property type="molecule type" value="Genomic_DNA"/>
</dbReference>
<proteinExistence type="predicted"/>
<comment type="caution">
    <text evidence="3">The sequence shown here is derived from an EMBL/GenBank/DDBJ whole genome shotgun (WGS) entry which is preliminary data.</text>
</comment>
<evidence type="ECO:0000256" key="1">
    <source>
        <dbReference type="ARBA" id="ARBA00022598"/>
    </source>
</evidence>
<feature type="domain" description="NAD/GMP synthase" evidence="2">
    <location>
        <begin position="57"/>
        <end position="169"/>
    </location>
</feature>
<dbReference type="GO" id="GO:0006163">
    <property type="term" value="P:purine nucleotide metabolic process"/>
    <property type="evidence" value="ECO:0007669"/>
    <property type="project" value="UniProtKB-ARBA"/>
</dbReference>
<protein>
    <recommendedName>
        <fullName evidence="2">NAD/GMP synthase domain-containing protein</fullName>
    </recommendedName>
</protein>
<dbReference type="Proteomes" id="UP000094009">
    <property type="component" value="Unassembled WGS sequence"/>
</dbReference>
<dbReference type="Pfam" id="PF02540">
    <property type="entry name" value="NAD_synthase"/>
    <property type="match status" value="1"/>
</dbReference>
<dbReference type="NCBIfam" id="TIGR03573">
    <property type="entry name" value="WbuX"/>
    <property type="match status" value="1"/>
</dbReference>
<accession>A0A853L476</accession>
<reference evidence="3 4" key="1">
    <citation type="submission" date="2014-07" db="EMBL/GenBank/DDBJ databases">
        <title>Draft genome sequence of Thalassospira tepidiphila 1-1B.</title>
        <authorList>
            <person name="Lai Q."/>
            <person name="Shao Z."/>
        </authorList>
    </citation>
    <scope>NUCLEOTIDE SEQUENCE [LARGE SCALE GENOMIC DNA]</scope>
    <source>
        <strain evidence="3 4">MCCC 1A03514</strain>
    </source>
</reference>
<dbReference type="RefSeq" id="WP_064779734.1">
    <property type="nucleotide sequence ID" value="NZ_JPVZ01000001.1"/>
</dbReference>
<dbReference type="AlphaFoldDB" id="A0A853L476"/>
<evidence type="ECO:0000259" key="2">
    <source>
        <dbReference type="Pfam" id="PF02540"/>
    </source>
</evidence>
<evidence type="ECO:0000313" key="4">
    <source>
        <dbReference type="Proteomes" id="UP000094009"/>
    </source>
</evidence>
<dbReference type="SUPFAM" id="SSF52402">
    <property type="entry name" value="Adenine nucleotide alpha hydrolases-like"/>
    <property type="match status" value="1"/>
</dbReference>
<gene>
    <name evidence="3" type="ORF">TH4_02210</name>
</gene>
<evidence type="ECO:0000313" key="3">
    <source>
        <dbReference type="EMBL" id="OAZ11914.1"/>
    </source>
</evidence>
<dbReference type="InterPro" id="IPR020022">
    <property type="entry name" value="N-acetyl_sugar_amidoTrfase"/>
</dbReference>
<dbReference type="InterPro" id="IPR014729">
    <property type="entry name" value="Rossmann-like_a/b/a_fold"/>
</dbReference>
<sequence length="373" mass="42843">MNDRTLDSQICSKCVMDTSDPEISFDQFGVCNHCKQAELSLAQVKLTPDETRQKIGQLVDRIRSYSADRKYDAVVGMSGGVDSSYVALLAHKLGLRVLAVHFDNGWNSEVAVKNIKTLVDAFGFDLETYVINWPEFRDLQRSFIRAGVVDIEMLSDHAIMASMFDLAKRHNVRYVLSGTNIATEHGMPRTWVWNKNDLTNIEDIHRKFGEIKLTSFPRMGLLKSTIRRKFHMGFEFVEILNLVNFRKDAAMKVLSEETGWTYYGGKHYESIFTKFYQAYILPVKFNIDKRKVHLSALVRNGELTRAQALLELEKPLYQEDELRRDQAYVLKKLNLSQGEFDTVMAADPVPHSCYRTDKNIRIIIKDIAEKLGL</sequence>